<comment type="caution">
    <text evidence="4">The sequence shown here is derived from an EMBL/GenBank/DDBJ whole genome shotgun (WGS) entry which is preliminary data.</text>
</comment>
<dbReference type="AlphaFoldDB" id="A0AAD4LBE2"/>
<comment type="similarity">
    <text evidence="1">Belongs to the glycosyltransferase 90 family.</text>
</comment>
<dbReference type="EMBL" id="JAKELL010000046">
    <property type="protein sequence ID" value="KAH8987643.1"/>
    <property type="molecule type" value="Genomic_DNA"/>
</dbReference>
<keyword evidence="2" id="KW-0808">Transferase</keyword>
<dbReference type="SMART" id="SM00672">
    <property type="entry name" value="CAP10"/>
    <property type="match status" value="1"/>
</dbReference>
<dbReference type="InterPro" id="IPR006598">
    <property type="entry name" value="CAP10"/>
</dbReference>
<evidence type="ECO:0000259" key="3">
    <source>
        <dbReference type="SMART" id="SM00672"/>
    </source>
</evidence>
<dbReference type="PANTHER" id="PTHR12203:SF35">
    <property type="entry name" value="PROTEIN O-GLUCOSYLTRANSFERASE 1"/>
    <property type="match status" value="1"/>
</dbReference>
<dbReference type="PANTHER" id="PTHR12203">
    <property type="entry name" value="KDEL LYS-ASP-GLU-LEU CONTAINING - RELATED"/>
    <property type="match status" value="1"/>
</dbReference>
<keyword evidence="5" id="KW-1185">Reference proteome</keyword>
<dbReference type="Pfam" id="PF05686">
    <property type="entry name" value="Glyco_transf_90"/>
    <property type="match status" value="1"/>
</dbReference>
<feature type="domain" description="Glycosyl transferase CAP10" evidence="3">
    <location>
        <begin position="221"/>
        <end position="524"/>
    </location>
</feature>
<reference evidence="4" key="1">
    <citation type="submission" date="2022-01" db="EMBL/GenBank/DDBJ databases">
        <title>Comparative genomics reveals a dynamic genome evolution in the ectomycorrhizal milk-cap (Lactarius) mushrooms.</title>
        <authorList>
            <consortium name="DOE Joint Genome Institute"/>
            <person name="Lebreton A."/>
            <person name="Tang N."/>
            <person name="Kuo A."/>
            <person name="LaButti K."/>
            <person name="Drula E."/>
            <person name="Barry K."/>
            <person name="Clum A."/>
            <person name="Lipzen A."/>
            <person name="Mousain D."/>
            <person name="Ng V."/>
            <person name="Wang R."/>
            <person name="Wang X."/>
            <person name="Dai Y."/>
            <person name="Henrissat B."/>
            <person name="Grigoriev I.V."/>
            <person name="Guerin-Laguette A."/>
            <person name="Yu F."/>
            <person name="Martin F.M."/>
        </authorList>
    </citation>
    <scope>NUCLEOTIDE SEQUENCE</scope>
    <source>
        <strain evidence="4">QP</strain>
    </source>
</reference>
<protein>
    <recommendedName>
        <fullName evidence="3">Glycosyl transferase CAP10 domain-containing protein</fullName>
    </recommendedName>
</protein>
<organism evidence="4 5">
    <name type="scientific">Lactarius akahatsu</name>
    <dbReference type="NCBI Taxonomy" id="416441"/>
    <lineage>
        <taxon>Eukaryota</taxon>
        <taxon>Fungi</taxon>
        <taxon>Dikarya</taxon>
        <taxon>Basidiomycota</taxon>
        <taxon>Agaricomycotina</taxon>
        <taxon>Agaricomycetes</taxon>
        <taxon>Russulales</taxon>
        <taxon>Russulaceae</taxon>
        <taxon>Lactarius</taxon>
    </lineage>
</organism>
<dbReference type="Proteomes" id="UP001201163">
    <property type="component" value="Unassembled WGS sequence"/>
</dbReference>
<evidence type="ECO:0000256" key="1">
    <source>
        <dbReference type="ARBA" id="ARBA00010118"/>
    </source>
</evidence>
<evidence type="ECO:0000313" key="4">
    <source>
        <dbReference type="EMBL" id="KAH8987643.1"/>
    </source>
</evidence>
<dbReference type="InterPro" id="IPR051091">
    <property type="entry name" value="O-Glucosyltr/Glycosyltrsf_90"/>
</dbReference>
<sequence>MADAEHRFRALLSRQSHSLRGAVAEYKRRYGRNPPKGFDAWWRFVQDNKVKMVDEYDGLVSDLKPFWEMTGAEFRLKAFQAAQDLPSVDLVRIRGGDAEAVNIKSRTDRDDVSMRARSFLKMINKFRHTLPDMDFAINARAEGRVLVPWEYRNYPNITSQSPLGGMLSHISVPDWRGEGSVWEAYRRVCPPDSVARRIMSSKRATGSNGTSNYFRPSESFPGPDFTFTRDTARKFSFCDNPSAHVMQGLFFSDWRTVPTLYPILSPAKGLGFGDIKIPSHYYYGTTRRYTYAWDDVNLELKRLDSMETPWEKKDDKIFFRGANTGGGSSPRGYSPYYQRHRFVQLANATSETNRTIAFADPPSSTNFVYASVPIASLNREIMDVAFVSSIDHDIYPGGLDQQVRDYRFDDAAVLSDHWAHKYLLDLDGMSYSGKFFAFLGSDSAVIKSGVYQEFFSDWIQPWLHYIPLSTSYAEIYNIHAFFSGGTSNALVAVNSTVQGVPRTQRVPLDGDRRLRRIARAGKNWKNTIGRRVDMEAYVYRLCLEYARLAADDRDTMDFKL</sequence>
<name>A0AAD4LBE2_9AGAM</name>
<evidence type="ECO:0000313" key="5">
    <source>
        <dbReference type="Proteomes" id="UP001201163"/>
    </source>
</evidence>
<dbReference type="GO" id="GO:0016740">
    <property type="term" value="F:transferase activity"/>
    <property type="evidence" value="ECO:0007669"/>
    <property type="project" value="UniProtKB-KW"/>
</dbReference>
<evidence type="ECO:0000256" key="2">
    <source>
        <dbReference type="ARBA" id="ARBA00022679"/>
    </source>
</evidence>
<proteinExistence type="inferred from homology"/>
<gene>
    <name evidence="4" type="ORF">EDB92DRAFT_1936059</name>
</gene>
<accession>A0AAD4LBE2</accession>